<proteinExistence type="predicted"/>
<organism evidence="2 3">
    <name type="scientific">Paractinoplanes tereljensis</name>
    <dbReference type="NCBI Taxonomy" id="571912"/>
    <lineage>
        <taxon>Bacteria</taxon>
        <taxon>Bacillati</taxon>
        <taxon>Actinomycetota</taxon>
        <taxon>Actinomycetes</taxon>
        <taxon>Micromonosporales</taxon>
        <taxon>Micromonosporaceae</taxon>
        <taxon>Paractinoplanes</taxon>
    </lineage>
</organism>
<sequence>MLAAPRSAPSELVHGIALFGHLVSVVVGFGAVLLVDWFGLLWLTGRRPLADVLRTARGAHVPTWLGFAGLLTTGLFLGPPAVPKAVAVLVVGINGVYAARLLPELSGRPDLPVRLVVRAVAATAISQLAWWTAVVLGFLNTRS</sequence>
<protein>
    <recommendedName>
        <fullName evidence="4">DUF2269 family protein</fullName>
    </recommendedName>
</protein>
<feature type="transmembrane region" description="Helical" evidence="1">
    <location>
        <begin position="85"/>
        <end position="103"/>
    </location>
</feature>
<keyword evidence="1" id="KW-0812">Transmembrane</keyword>
<dbReference type="AlphaFoldDB" id="A0A919TQS8"/>
<evidence type="ECO:0000313" key="3">
    <source>
        <dbReference type="Proteomes" id="UP000623608"/>
    </source>
</evidence>
<comment type="caution">
    <text evidence="2">The sequence shown here is derived from an EMBL/GenBank/DDBJ whole genome shotgun (WGS) entry which is preliminary data.</text>
</comment>
<feature type="transmembrane region" description="Helical" evidence="1">
    <location>
        <begin position="12"/>
        <end position="40"/>
    </location>
</feature>
<accession>A0A919TQS8</accession>
<evidence type="ECO:0008006" key="4">
    <source>
        <dbReference type="Google" id="ProtNLM"/>
    </source>
</evidence>
<dbReference type="EMBL" id="BOMY01000002">
    <property type="protein sequence ID" value="GIF17720.1"/>
    <property type="molecule type" value="Genomic_DNA"/>
</dbReference>
<gene>
    <name evidence="2" type="ORF">Ate02nite_04500</name>
</gene>
<keyword evidence="1" id="KW-1133">Transmembrane helix</keyword>
<evidence type="ECO:0000313" key="2">
    <source>
        <dbReference type="EMBL" id="GIF17720.1"/>
    </source>
</evidence>
<feature type="transmembrane region" description="Helical" evidence="1">
    <location>
        <begin position="115"/>
        <end position="139"/>
    </location>
</feature>
<dbReference type="Proteomes" id="UP000623608">
    <property type="component" value="Unassembled WGS sequence"/>
</dbReference>
<evidence type="ECO:0000256" key="1">
    <source>
        <dbReference type="SAM" id="Phobius"/>
    </source>
</evidence>
<feature type="transmembrane region" description="Helical" evidence="1">
    <location>
        <begin position="61"/>
        <end position="79"/>
    </location>
</feature>
<keyword evidence="3" id="KW-1185">Reference proteome</keyword>
<name>A0A919TQS8_9ACTN</name>
<keyword evidence="1" id="KW-0472">Membrane</keyword>
<reference evidence="2" key="1">
    <citation type="submission" date="2021-01" db="EMBL/GenBank/DDBJ databases">
        <title>Whole genome shotgun sequence of Actinoplanes tereljensis NBRC 105297.</title>
        <authorList>
            <person name="Komaki H."/>
            <person name="Tamura T."/>
        </authorList>
    </citation>
    <scope>NUCLEOTIDE SEQUENCE</scope>
    <source>
        <strain evidence="2">NBRC 105297</strain>
    </source>
</reference>